<comment type="caution">
    <text evidence="1">The sequence shown here is derived from an EMBL/GenBank/DDBJ whole genome shotgun (WGS) entry which is preliminary data.</text>
</comment>
<gene>
    <name evidence="1" type="ORF">EAH76_22910</name>
</gene>
<name>A0A502FCB3_9SPHN</name>
<sequence>MLALTACDGGSGGTSISINSSDGNAAGSLDGNGEAMIDTPFFKGKVKLPKLQLDASDFEMNGVKLYPGSTIGAMHIDAQDRPDNARDGRVRVTFSSPAAAETVRDWFSAKLTAADFKVQPHGSGLIGKTDEGQPFLLDLKPAGASKADGVITIG</sequence>
<evidence type="ECO:0000313" key="2">
    <source>
        <dbReference type="Proteomes" id="UP000319931"/>
    </source>
</evidence>
<dbReference type="Proteomes" id="UP000319931">
    <property type="component" value="Unassembled WGS sequence"/>
</dbReference>
<organism evidence="1 2">
    <name type="scientific">Sphingomonas glacialis</name>
    <dbReference type="NCBI Taxonomy" id="658225"/>
    <lineage>
        <taxon>Bacteria</taxon>
        <taxon>Pseudomonadati</taxon>
        <taxon>Pseudomonadota</taxon>
        <taxon>Alphaproteobacteria</taxon>
        <taxon>Sphingomonadales</taxon>
        <taxon>Sphingomonadaceae</taxon>
        <taxon>Sphingomonas</taxon>
    </lineage>
</organism>
<reference evidence="1 2" key="1">
    <citation type="journal article" date="2019" name="Environ. Microbiol.">
        <title>Species interactions and distinct microbial communities in high Arctic permafrost affected cryosols are associated with the CH4 and CO2 gas fluxes.</title>
        <authorList>
            <person name="Altshuler I."/>
            <person name="Hamel J."/>
            <person name="Turney S."/>
            <person name="Magnuson E."/>
            <person name="Levesque R."/>
            <person name="Greer C."/>
            <person name="Whyte L.G."/>
        </authorList>
    </citation>
    <scope>NUCLEOTIDE SEQUENCE [LARGE SCALE GENOMIC DNA]</scope>
    <source>
        <strain evidence="1 2">E6.1</strain>
    </source>
</reference>
<evidence type="ECO:0000313" key="1">
    <source>
        <dbReference type="EMBL" id="TPG47012.1"/>
    </source>
</evidence>
<dbReference type="AlphaFoldDB" id="A0A502FCB3"/>
<protein>
    <submittedName>
        <fullName evidence="1">Uncharacterized protein</fullName>
    </submittedName>
</protein>
<proteinExistence type="predicted"/>
<keyword evidence="2" id="KW-1185">Reference proteome</keyword>
<dbReference type="EMBL" id="RCZC01000012">
    <property type="protein sequence ID" value="TPG47012.1"/>
    <property type="molecule type" value="Genomic_DNA"/>
</dbReference>
<accession>A0A502FCB3</accession>